<dbReference type="AlphaFoldDB" id="A0A1G2HJH0"/>
<dbReference type="Pfam" id="PF13480">
    <property type="entry name" value="Acetyltransf_6"/>
    <property type="match status" value="1"/>
</dbReference>
<dbReference type="PANTHER" id="PTHR36174">
    <property type="entry name" value="LIPID II:GLYCINE GLYCYLTRANSFERASE"/>
    <property type="match status" value="1"/>
</dbReference>
<dbReference type="STRING" id="1802200.A2812_03005"/>
<dbReference type="PANTHER" id="PTHR36174:SF1">
    <property type="entry name" value="LIPID II:GLYCINE GLYCYLTRANSFERASE"/>
    <property type="match status" value="1"/>
</dbReference>
<dbReference type="GO" id="GO:0008360">
    <property type="term" value="P:regulation of cell shape"/>
    <property type="evidence" value="ECO:0007669"/>
    <property type="project" value="UniProtKB-KW"/>
</dbReference>
<reference evidence="8 9" key="1">
    <citation type="journal article" date="2016" name="Nat. Commun.">
        <title>Thousands of microbial genomes shed light on interconnected biogeochemical processes in an aquifer system.</title>
        <authorList>
            <person name="Anantharaman K."/>
            <person name="Brown C.T."/>
            <person name="Hug L.A."/>
            <person name="Sharon I."/>
            <person name="Castelle C.J."/>
            <person name="Probst A.J."/>
            <person name="Thomas B.C."/>
            <person name="Singh A."/>
            <person name="Wilkins M.J."/>
            <person name="Karaoz U."/>
            <person name="Brodie E.L."/>
            <person name="Williams K.H."/>
            <person name="Hubbard S.S."/>
            <person name="Banfield J.F."/>
        </authorList>
    </citation>
    <scope>NUCLEOTIDE SEQUENCE [LARGE SCALE GENOMIC DNA]</scope>
</reference>
<dbReference type="EMBL" id="MHOM01000055">
    <property type="protein sequence ID" value="OGZ62593.1"/>
    <property type="molecule type" value="Genomic_DNA"/>
</dbReference>
<organism evidence="8 9">
    <name type="scientific">Candidatus Staskawiczbacteria bacterium RIFCSPHIGHO2_01_FULL_36_16</name>
    <dbReference type="NCBI Taxonomy" id="1802200"/>
    <lineage>
        <taxon>Bacteria</taxon>
        <taxon>Candidatus Staskawicziibacteriota</taxon>
    </lineage>
</organism>
<dbReference type="InterPro" id="IPR050644">
    <property type="entry name" value="PG_Glycine_Bridge_Synth"/>
</dbReference>
<dbReference type="PROSITE" id="PS51191">
    <property type="entry name" value="FEMABX"/>
    <property type="match status" value="1"/>
</dbReference>
<dbReference type="GO" id="GO:0016755">
    <property type="term" value="F:aminoacyltransferase activity"/>
    <property type="evidence" value="ECO:0007669"/>
    <property type="project" value="InterPro"/>
</dbReference>
<protein>
    <recommendedName>
        <fullName evidence="7">BioF2-like acetyltransferase domain-containing protein</fullName>
    </recommendedName>
</protein>
<dbReference type="Gene3D" id="3.40.630.30">
    <property type="match status" value="2"/>
</dbReference>
<evidence type="ECO:0000256" key="1">
    <source>
        <dbReference type="ARBA" id="ARBA00009943"/>
    </source>
</evidence>
<name>A0A1G2HJH0_9BACT</name>
<evidence type="ECO:0000256" key="4">
    <source>
        <dbReference type="ARBA" id="ARBA00022984"/>
    </source>
</evidence>
<dbReference type="GO" id="GO:0071555">
    <property type="term" value="P:cell wall organization"/>
    <property type="evidence" value="ECO:0007669"/>
    <property type="project" value="UniProtKB-KW"/>
</dbReference>
<dbReference type="Proteomes" id="UP000177190">
    <property type="component" value="Unassembled WGS sequence"/>
</dbReference>
<keyword evidence="2" id="KW-0808">Transferase</keyword>
<dbReference type="SUPFAM" id="SSF55729">
    <property type="entry name" value="Acyl-CoA N-acyltransferases (Nat)"/>
    <property type="match status" value="2"/>
</dbReference>
<keyword evidence="5" id="KW-0012">Acyltransferase</keyword>
<evidence type="ECO:0000256" key="2">
    <source>
        <dbReference type="ARBA" id="ARBA00022679"/>
    </source>
</evidence>
<keyword evidence="3" id="KW-0133">Cell shape</keyword>
<proteinExistence type="inferred from homology"/>
<dbReference type="GO" id="GO:0009252">
    <property type="term" value="P:peptidoglycan biosynthetic process"/>
    <property type="evidence" value="ECO:0007669"/>
    <property type="project" value="UniProtKB-KW"/>
</dbReference>
<evidence type="ECO:0000256" key="5">
    <source>
        <dbReference type="ARBA" id="ARBA00023315"/>
    </source>
</evidence>
<evidence type="ECO:0000256" key="6">
    <source>
        <dbReference type="ARBA" id="ARBA00023316"/>
    </source>
</evidence>
<dbReference type="InterPro" id="IPR016181">
    <property type="entry name" value="Acyl_CoA_acyltransferase"/>
</dbReference>
<keyword evidence="6" id="KW-0961">Cell wall biogenesis/degradation</keyword>
<gene>
    <name evidence="8" type="ORF">A2812_03005</name>
</gene>
<evidence type="ECO:0000313" key="9">
    <source>
        <dbReference type="Proteomes" id="UP000177190"/>
    </source>
</evidence>
<dbReference type="InterPro" id="IPR003447">
    <property type="entry name" value="FEMABX"/>
</dbReference>
<dbReference type="InterPro" id="IPR038740">
    <property type="entry name" value="BioF2-like_GNAT_dom"/>
</dbReference>
<accession>A0A1G2HJH0</accession>
<sequence>MEIREIENKEEWENFLQTCAEKSFLHSWSWGEFNRAMSSPSTNFEVGSGKDNNVTEENPKLVGGKKIWRFGIYQGDNLMSVALVIKVSAMRGTFLFVPHGPVVSESLGIKDKKEILQLLLTEIENIVKEEKASFVRISPIWERTEENINIFKDSIAKEAPIHMHPEVTWELDITLLKEDLLMDMRKTTRYLIRQAEKNPDIQIIRSNKPEDLKFFWPVYSETAKRHYFAVFSEKYLQTEFDIFSKDSEVLLFLGKYKGEIVSAAIFIFWQDTCFYHHSGSLSKYNKIPVSYLLQWEAIKEAKNRGCKTYNFWGIAPISPSAEIGNPKSQNYKNMIVDSLDKNHPWYGLSLFKIGFGGYKREYVKTQDFIISKKYWLNYIIEKIRKRKRGL</sequence>
<comment type="caution">
    <text evidence="8">The sequence shown here is derived from an EMBL/GenBank/DDBJ whole genome shotgun (WGS) entry which is preliminary data.</text>
</comment>
<comment type="similarity">
    <text evidence="1">Belongs to the FemABX family.</text>
</comment>
<evidence type="ECO:0000259" key="7">
    <source>
        <dbReference type="Pfam" id="PF13480"/>
    </source>
</evidence>
<evidence type="ECO:0000256" key="3">
    <source>
        <dbReference type="ARBA" id="ARBA00022960"/>
    </source>
</evidence>
<evidence type="ECO:0000313" key="8">
    <source>
        <dbReference type="EMBL" id="OGZ62593.1"/>
    </source>
</evidence>
<keyword evidence="4" id="KW-0573">Peptidoglycan synthesis</keyword>
<feature type="domain" description="BioF2-like acetyltransferase" evidence="7">
    <location>
        <begin position="184"/>
        <end position="313"/>
    </location>
</feature>